<gene>
    <name evidence="1" type="ORF">GCM10020221_25770</name>
</gene>
<protein>
    <submittedName>
        <fullName evidence="1">Uncharacterized protein</fullName>
    </submittedName>
</protein>
<organism evidence="1 2">
    <name type="scientific">Streptomyces thioluteus</name>
    <dbReference type="NCBI Taxonomy" id="66431"/>
    <lineage>
        <taxon>Bacteria</taxon>
        <taxon>Bacillati</taxon>
        <taxon>Actinomycetota</taxon>
        <taxon>Actinomycetes</taxon>
        <taxon>Kitasatosporales</taxon>
        <taxon>Streptomycetaceae</taxon>
        <taxon>Streptomyces</taxon>
    </lineage>
</organism>
<accession>A0ABN3WYB8</accession>
<proteinExistence type="predicted"/>
<name>A0ABN3WYB8_STRTU</name>
<evidence type="ECO:0000313" key="1">
    <source>
        <dbReference type="EMBL" id="GAA2928769.1"/>
    </source>
</evidence>
<comment type="caution">
    <text evidence="1">The sequence shown here is derived from an EMBL/GenBank/DDBJ whole genome shotgun (WGS) entry which is preliminary data.</text>
</comment>
<reference evidence="1 2" key="1">
    <citation type="journal article" date="2019" name="Int. J. Syst. Evol. Microbiol.">
        <title>The Global Catalogue of Microorganisms (GCM) 10K type strain sequencing project: providing services to taxonomists for standard genome sequencing and annotation.</title>
        <authorList>
            <consortium name="The Broad Institute Genomics Platform"/>
            <consortium name="The Broad Institute Genome Sequencing Center for Infectious Disease"/>
            <person name="Wu L."/>
            <person name="Ma J."/>
        </authorList>
    </citation>
    <scope>NUCLEOTIDE SEQUENCE [LARGE SCALE GENOMIC DNA]</scope>
    <source>
        <strain evidence="1 2">JCM 4087</strain>
    </source>
</reference>
<keyword evidence="2" id="KW-1185">Reference proteome</keyword>
<dbReference type="EMBL" id="BAAAXZ010000099">
    <property type="protein sequence ID" value="GAA2928769.1"/>
    <property type="molecule type" value="Genomic_DNA"/>
</dbReference>
<dbReference type="Proteomes" id="UP001501102">
    <property type="component" value="Unassembled WGS sequence"/>
</dbReference>
<evidence type="ECO:0000313" key="2">
    <source>
        <dbReference type="Proteomes" id="UP001501102"/>
    </source>
</evidence>
<sequence length="56" mass="6399">MVRGTPMNFLRNCSVRNRAARGRLRSILLLAQYRNHTDLVLGEREDRDRGTGADAE</sequence>